<keyword evidence="1" id="KW-0489">Methyltransferase</keyword>
<gene>
    <name evidence="5" type="ORF">EBB_07160</name>
</gene>
<evidence type="ECO:0000259" key="4">
    <source>
        <dbReference type="Pfam" id="PF01555"/>
    </source>
</evidence>
<proteinExistence type="inferred from homology"/>
<dbReference type="InterPro" id="IPR001091">
    <property type="entry name" value="RM_Methyltransferase"/>
</dbReference>
<comment type="similarity">
    <text evidence="3">Belongs to the N(4)/N(6)-methyltransferase family.</text>
</comment>
<keyword evidence="2" id="KW-0808">Transferase</keyword>
<dbReference type="InterPro" id="IPR002941">
    <property type="entry name" value="DNA_methylase_N4/N6"/>
</dbReference>
<dbReference type="SUPFAM" id="SSF53335">
    <property type="entry name" value="S-adenosyl-L-methionine-dependent methyltransferases"/>
    <property type="match status" value="1"/>
</dbReference>
<dbReference type="PRINTS" id="PR00508">
    <property type="entry name" value="S21N4MTFRASE"/>
</dbReference>
<comment type="caution">
    <text evidence="5">The sequence shown here is derived from an EMBL/GenBank/DDBJ whole genome shotgun (WGS) entry which is preliminary data.</text>
</comment>
<evidence type="ECO:0000313" key="5">
    <source>
        <dbReference type="EMBL" id="MBD9360316.1"/>
    </source>
</evidence>
<dbReference type="Gene3D" id="3.40.50.150">
    <property type="entry name" value="Vaccinia Virus protein VP39"/>
    <property type="match status" value="1"/>
</dbReference>
<dbReference type="Proteomes" id="UP000641152">
    <property type="component" value="Unassembled WGS sequence"/>
</dbReference>
<organism evidence="5 6">
    <name type="scientific">Methylomonas fluvii</name>
    <dbReference type="NCBI Taxonomy" id="1854564"/>
    <lineage>
        <taxon>Bacteria</taxon>
        <taxon>Pseudomonadati</taxon>
        <taxon>Pseudomonadota</taxon>
        <taxon>Gammaproteobacteria</taxon>
        <taxon>Methylococcales</taxon>
        <taxon>Methylococcaceae</taxon>
        <taxon>Methylomonas</taxon>
    </lineage>
</organism>
<name>A0ABR9DB33_9GAMM</name>
<protein>
    <recommendedName>
        <fullName evidence="3">Methyltransferase</fullName>
        <ecNumber evidence="3">2.1.1.-</ecNumber>
    </recommendedName>
</protein>
<keyword evidence="6" id="KW-1185">Reference proteome</keyword>
<evidence type="ECO:0000256" key="2">
    <source>
        <dbReference type="ARBA" id="ARBA00022679"/>
    </source>
</evidence>
<dbReference type="EMBL" id="JACXST010000001">
    <property type="protein sequence ID" value="MBD9360316.1"/>
    <property type="molecule type" value="Genomic_DNA"/>
</dbReference>
<evidence type="ECO:0000256" key="1">
    <source>
        <dbReference type="ARBA" id="ARBA00022603"/>
    </source>
</evidence>
<accession>A0ABR9DB33</accession>
<dbReference type="InterPro" id="IPR029063">
    <property type="entry name" value="SAM-dependent_MTases_sf"/>
</dbReference>
<dbReference type="EC" id="2.1.1.-" evidence="3"/>
<evidence type="ECO:0000313" key="6">
    <source>
        <dbReference type="Proteomes" id="UP000641152"/>
    </source>
</evidence>
<evidence type="ECO:0000256" key="3">
    <source>
        <dbReference type="RuleBase" id="RU362026"/>
    </source>
</evidence>
<sequence>MAAVRNHCVVISRKQSTSSSPKAASACRLPFAFEPIRLHLDQTRKTSGVSRKQIEQACGCQMSGHWFDRSQWSMPSRAHYDTMNAMFGNRLKAYDELFSEYKAVKLQQRHFAVTKDVPFTNVWDFKPVQWYPGKHPCEKPLELMRHIVSASSRPGDVVLDTFVGSGSTVLACVELGRRFVGCEMGQAEYAGAVNRLSA</sequence>
<feature type="domain" description="DNA methylase N-4/N-6" evidence="4">
    <location>
        <begin position="99"/>
        <end position="188"/>
    </location>
</feature>
<dbReference type="Pfam" id="PF01555">
    <property type="entry name" value="N6_N4_Mtase"/>
    <property type="match status" value="1"/>
</dbReference>
<reference evidence="5 6" key="1">
    <citation type="submission" date="2020-09" db="EMBL/GenBank/DDBJ databases">
        <title>Methylomonas albis sp. nov. and Methylomonas fluvii sp. nov.: Two cold-adapted methanotrophs from the River Elbe and an amended description of Methylovulum psychrotolerans strain Eb1.</title>
        <authorList>
            <person name="Bussmann I.K."/>
            <person name="Klings K.-W."/>
            <person name="Warnstedt J."/>
            <person name="Hoppert M."/>
            <person name="Saborowski A."/>
            <person name="Horn F."/>
            <person name="Liebner S."/>
        </authorList>
    </citation>
    <scope>NUCLEOTIDE SEQUENCE [LARGE SCALE GENOMIC DNA]</scope>
    <source>
        <strain evidence="5 6">EbB</strain>
    </source>
</reference>